<dbReference type="Gene3D" id="3.40.720.10">
    <property type="entry name" value="Alkaline Phosphatase, subunit A"/>
    <property type="match status" value="1"/>
</dbReference>
<dbReference type="PANTHER" id="PTHR45953:SF1">
    <property type="entry name" value="IDURONATE 2-SULFATASE"/>
    <property type="match status" value="1"/>
</dbReference>
<feature type="region of interest" description="Disordered" evidence="7">
    <location>
        <begin position="469"/>
        <end position="489"/>
    </location>
</feature>
<reference evidence="10 11" key="1">
    <citation type="journal article" date="2011" name="J. Bacteriol.">
        <title>Genome sequence of Chthoniobacter flavus Ellin428, an aerobic heterotrophic soil bacterium.</title>
        <authorList>
            <person name="Kant R."/>
            <person name="van Passel M.W."/>
            <person name="Palva A."/>
            <person name="Lucas S."/>
            <person name="Lapidus A."/>
            <person name="Glavina Del Rio T."/>
            <person name="Dalin E."/>
            <person name="Tice H."/>
            <person name="Bruce D."/>
            <person name="Goodwin L."/>
            <person name="Pitluck S."/>
            <person name="Larimer F.W."/>
            <person name="Land M.L."/>
            <person name="Hauser L."/>
            <person name="Sangwan P."/>
            <person name="de Vos W.M."/>
            <person name="Janssen P.H."/>
            <person name="Smidt H."/>
        </authorList>
    </citation>
    <scope>NUCLEOTIDE SEQUENCE [LARGE SCALE GENOMIC DNA]</scope>
    <source>
        <strain evidence="10 11">Ellin428</strain>
    </source>
</reference>
<dbReference type="AlphaFoldDB" id="B4D677"/>
<dbReference type="GO" id="GO:0046872">
    <property type="term" value="F:metal ion binding"/>
    <property type="evidence" value="ECO:0007669"/>
    <property type="project" value="UniProtKB-KW"/>
</dbReference>
<dbReference type="PANTHER" id="PTHR45953">
    <property type="entry name" value="IDURONATE 2-SULFATASE"/>
    <property type="match status" value="1"/>
</dbReference>
<feature type="compositionally biased region" description="Basic and acidic residues" evidence="7">
    <location>
        <begin position="476"/>
        <end position="489"/>
    </location>
</feature>
<evidence type="ECO:0000256" key="6">
    <source>
        <dbReference type="ARBA" id="ARBA00022837"/>
    </source>
</evidence>
<evidence type="ECO:0000256" key="7">
    <source>
        <dbReference type="SAM" id="MobiDB-lite"/>
    </source>
</evidence>
<dbReference type="STRING" id="497964.CfE428DRAFT_4416"/>
<accession>B4D677</accession>
<evidence type="ECO:0000256" key="1">
    <source>
        <dbReference type="ARBA" id="ARBA00001913"/>
    </source>
</evidence>
<dbReference type="GO" id="GO:0005737">
    <property type="term" value="C:cytoplasm"/>
    <property type="evidence" value="ECO:0007669"/>
    <property type="project" value="TreeGrafter"/>
</dbReference>
<evidence type="ECO:0000259" key="9">
    <source>
        <dbReference type="Pfam" id="PF00884"/>
    </source>
</evidence>
<dbReference type="Pfam" id="PF00884">
    <property type="entry name" value="Sulfatase"/>
    <property type="match status" value="1"/>
</dbReference>
<dbReference type="InterPro" id="IPR000917">
    <property type="entry name" value="Sulfatase_N"/>
</dbReference>
<keyword evidence="3" id="KW-0479">Metal-binding</keyword>
<dbReference type="Proteomes" id="UP000005824">
    <property type="component" value="Unassembled WGS sequence"/>
</dbReference>
<dbReference type="PROSITE" id="PS00523">
    <property type="entry name" value="SULFATASE_1"/>
    <property type="match status" value="1"/>
</dbReference>
<dbReference type="CDD" id="cd16030">
    <property type="entry name" value="iduronate-2-sulfatase"/>
    <property type="match status" value="1"/>
</dbReference>
<protein>
    <submittedName>
        <fullName evidence="10">Sulfatase</fullName>
    </submittedName>
</protein>
<evidence type="ECO:0000256" key="8">
    <source>
        <dbReference type="SAM" id="SignalP"/>
    </source>
</evidence>
<dbReference type="PROSITE" id="PS00149">
    <property type="entry name" value="SULFATASE_2"/>
    <property type="match status" value="1"/>
</dbReference>
<dbReference type="FunCoup" id="B4D677">
    <property type="interactions" value="205"/>
</dbReference>
<dbReference type="InterPro" id="IPR017850">
    <property type="entry name" value="Alkaline_phosphatase_core_sf"/>
</dbReference>
<dbReference type="SUPFAM" id="SSF53649">
    <property type="entry name" value="Alkaline phosphatase-like"/>
    <property type="match status" value="1"/>
</dbReference>
<comment type="caution">
    <text evidence="10">The sequence shown here is derived from an EMBL/GenBank/DDBJ whole genome shotgun (WGS) entry which is preliminary data.</text>
</comment>
<gene>
    <name evidence="10" type="ORF">CfE428DRAFT_4416</name>
</gene>
<dbReference type="eggNOG" id="COG3119">
    <property type="taxonomic scope" value="Bacteria"/>
</dbReference>
<comment type="cofactor">
    <cofactor evidence="1">
        <name>Ca(2+)</name>
        <dbReference type="ChEBI" id="CHEBI:29108"/>
    </cofactor>
</comment>
<organism evidence="10 11">
    <name type="scientific">Chthoniobacter flavus Ellin428</name>
    <dbReference type="NCBI Taxonomy" id="497964"/>
    <lineage>
        <taxon>Bacteria</taxon>
        <taxon>Pseudomonadati</taxon>
        <taxon>Verrucomicrobiota</taxon>
        <taxon>Spartobacteria</taxon>
        <taxon>Chthoniobacterales</taxon>
        <taxon>Chthoniobacteraceae</taxon>
        <taxon>Chthoniobacter</taxon>
    </lineage>
</organism>
<dbReference type="InParanoid" id="B4D677"/>
<feature type="domain" description="Sulfatase N-terminal" evidence="9">
    <location>
        <begin position="25"/>
        <end position="369"/>
    </location>
</feature>
<dbReference type="RefSeq" id="WP_006981739.1">
    <property type="nucleotide sequence ID" value="NZ_ABVL01000015.1"/>
</dbReference>
<sequence>MKKTLLAIGLCFAALALHAADKKLNVLFIAVDDMNNDLGCYGSPLVKSPNIDRLAKQGVRFEHAYCQYPLCSPSRSSLMTGLRPSTTRVFDLQYHFRQDLPDVVTLPQMFMKAGYYSGRVGKIYHYGNPNDIGTSGLDDPASWQEHVNPAGRDKTALEPDVMNYTPQRKGLGAAMAFLADKEGKDEEHTDGKVATEAIRLLEAHKDKPFFLAVGFYKPHCPWITPGKYFDMYSMDAIKLPEIAPDFKKNALEPSLASTKPWPYMGVTPDQARECKRAYYAAISFVDAQIGRVLDAVDRLGLRDNTIIVFWSDHGYHLGEHGLWMKMSLYEEAAHVPVIISVPGQKTVGQASPRTVELVDLYPTLADLAGLTPTPGLQGYSLRPLIENPNATWSHAAYTQVERGKFPGYSIRTERWRYTEWDDGAKGRELYDQEADPHELTNLAEDPKSASTVAELHELVKKNWPERIVGGKAQPGFREKLLQETPAKPE</sequence>
<dbReference type="GO" id="GO:0004423">
    <property type="term" value="F:iduronate-2-sulfatase activity"/>
    <property type="evidence" value="ECO:0007669"/>
    <property type="project" value="InterPro"/>
</dbReference>
<keyword evidence="11" id="KW-1185">Reference proteome</keyword>
<proteinExistence type="inferred from homology"/>
<feature type="signal peptide" evidence="8">
    <location>
        <begin position="1"/>
        <end position="19"/>
    </location>
</feature>
<name>B4D677_9BACT</name>
<evidence type="ECO:0000313" key="10">
    <source>
        <dbReference type="EMBL" id="EDY17986.1"/>
    </source>
</evidence>
<dbReference type="InterPro" id="IPR035874">
    <property type="entry name" value="IDS"/>
</dbReference>
<keyword evidence="5" id="KW-0378">Hydrolase</keyword>
<dbReference type="InterPro" id="IPR024607">
    <property type="entry name" value="Sulfatase_CS"/>
</dbReference>
<evidence type="ECO:0000256" key="2">
    <source>
        <dbReference type="ARBA" id="ARBA00008779"/>
    </source>
</evidence>
<evidence type="ECO:0000256" key="4">
    <source>
        <dbReference type="ARBA" id="ARBA00022729"/>
    </source>
</evidence>
<evidence type="ECO:0000256" key="3">
    <source>
        <dbReference type="ARBA" id="ARBA00022723"/>
    </source>
</evidence>
<dbReference type="EMBL" id="ABVL01000015">
    <property type="protein sequence ID" value="EDY17986.1"/>
    <property type="molecule type" value="Genomic_DNA"/>
</dbReference>
<keyword evidence="4 8" id="KW-0732">Signal</keyword>
<feature type="chain" id="PRO_5002803224" evidence="8">
    <location>
        <begin position="20"/>
        <end position="489"/>
    </location>
</feature>
<comment type="similarity">
    <text evidence="2">Belongs to the sulfatase family.</text>
</comment>
<evidence type="ECO:0000313" key="11">
    <source>
        <dbReference type="Proteomes" id="UP000005824"/>
    </source>
</evidence>
<keyword evidence="6" id="KW-0106">Calcium</keyword>
<evidence type="ECO:0000256" key="5">
    <source>
        <dbReference type="ARBA" id="ARBA00022801"/>
    </source>
</evidence>